<dbReference type="OMA" id="TNPPEYE"/>
<dbReference type="AlphaFoldDB" id="A0A0P1AGE8"/>
<sequence>MKRRREEATQRSKRSRHQNLADSEDLSDDEVVPTYVAVADGSSDDEENGDINDNEEDDEAVLDFTQTNYTGPMSQEELLVGDIDDEGDNNKEPSKPKVLHKLSDKALDVLTSNLVRYIVYKGGLKLPFRFSDISKDVFPQYKNVSRYFFYFAKHKVERVFGYRVVHVDDRSGKEMYLVLNNASSQEHLLLMNKTGKAASRGFLMVILGLLWCAPARQLSEDELWKQLSRLDPEVKLKVHHPQLGDISQLFKTFESQLYLNATSELDADLKKIKYYQYGPRTYLEVSKIQILNFVCKLITGQPPSEAQITEVLAEDT</sequence>
<protein>
    <submittedName>
        <fullName evidence="3">Uncharacterized conserved protein (Tumor-rejection antigen MAGE in humans)</fullName>
    </submittedName>
</protein>
<dbReference type="PANTHER" id="PTHR11736">
    <property type="entry name" value="MELANOMA-ASSOCIATED ANTIGEN MAGE ANTIGEN"/>
    <property type="match status" value="1"/>
</dbReference>
<name>A0A0P1AGE8_PLAHL</name>
<dbReference type="STRING" id="4781.A0A0P1AGE8"/>
<feature type="compositionally biased region" description="Acidic residues" evidence="1">
    <location>
        <begin position="22"/>
        <end position="31"/>
    </location>
</feature>
<dbReference type="Pfam" id="PF01454">
    <property type="entry name" value="MAGE"/>
    <property type="match status" value="1"/>
</dbReference>
<dbReference type="PANTHER" id="PTHR11736:SF14">
    <property type="entry name" value="NSE3 HOMOLOG, SMC5-SMC6 COMPLEX COMPONENT"/>
    <property type="match status" value="1"/>
</dbReference>
<evidence type="ECO:0000313" key="3">
    <source>
        <dbReference type="EMBL" id="CEG39641.1"/>
    </source>
</evidence>
<dbReference type="InterPro" id="IPR041899">
    <property type="entry name" value="MAGE_WH2"/>
</dbReference>
<dbReference type="RefSeq" id="XP_024576010.1">
    <property type="nucleotide sequence ID" value="XM_024725210.1"/>
</dbReference>
<dbReference type="GO" id="GO:0005634">
    <property type="term" value="C:nucleus"/>
    <property type="evidence" value="ECO:0007669"/>
    <property type="project" value="TreeGrafter"/>
</dbReference>
<evidence type="ECO:0000259" key="2">
    <source>
        <dbReference type="PROSITE" id="PS50838"/>
    </source>
</evidence>
<dbReference type="InterPro" id="IPR002190">
    <property type="entry name" value="MHD_dom"/>
</dbReference>
<accession>A0A0P1AGE8</accession>
<feature type="domain" description="MAGE" evidence="2">
    <location>
        <begin position="107"/>
        <end position="302"/>
    </location>
</feature>
<evidence type="ECO:0000256" key="1">
    <source>
        <dbReference type="SAM" id="MobiDB-lite"/>
    </source>
</evidence>
<dbReference type="Proteomes" id="UP000054928">
    <property type="component" value="Unassembled WGS sequence"/>
</dbReference>
<reference evidence="4" key="1">
    <citation type="submission" date="2014-09" db="EMBL/GenBank/DDBJ databases">
        <authorList>
            <person name="Sharma Rahul"/>
            <person name="Thines Marco"/>
        </authorList>
    </citation>
    <scope>NUCLEOTIDE SEQUENCE [LARGE SCALE GENOMIC DNA]</scope>
</reference>
<organism evidence="3 4">
    <name type="scientific">Plasmopara halstedii</name>
    <name type="common">Downy mildew of sunflower</name>
    <dbReference type="NCBI Taxonomy" id="4781"/>
    <lineage>
        <taxon>Eukaryota</taxon>
        <taxon>Sar</taxon>
        <taxon>Stramenopiles</taxon>
        <taxon>Oomycota</taxon>
        <taxon>Peronosporomycetes</taxon>
        <taxon>Peronosporales</taxon>
        <taxon>Peronosporaceae</taxon>
        <taxon>Plasmopara</taxon>
    </lineage>
</organism>
<proteinExistence type="predicted"/>
<dbReference type="EMBL" id="CCYD01000428">
    <property type="protein sequence ID" value="CEG39641.1"/>
    <property type="molecule type" value="Genomic_DNA"/>
</dbReference>
<dbReference type="InterPro" id="IPR041898">
    <property type="entry name" value="MAGE_WH1"/>
</dbReference>
<dbReference type="SMART" id="SM01373">
    <property type="entry name" value="MAGE"/>
    <property type="match status" value="1"/>
</dbReference>
<feature type="compositionally biased region" description="Basic and acidic residues" evidence="1">
    <location>
        <begin position="1"/>
        <end position="10"/>
    </location>
</feature>
<feature type="region of interest" description="Disordered" evidence="1">
    <location>
        <begin position="1"/>
        <end position="58"/>
    </location>
</feature>
<feature type="compositionally biased region" description="Acidic residues" evidence="1">
    <location>
        <begin position="42"/>
        <end position="58"/>
    </location>
</feature>
<dbReference type="PROSITE" id="PS50838">
    <property type="entry name" value="MAGE"/>
    <property type="match status" value="1"/>
</dbReference>
<dbReference type="Gene3D" id="1.10.10.1200">
    <property type="entry name" value="MAGE homology domain, winged helix WH1 motif"/>
    <property type="match status" value="1"/>
</dbReference>
<keyword evidence="4" id="KW-1185">Reference proteome</keyword>
<evidence type="ECO:0000313" key="4">
    <source>
        <dbReference type="Proteomes" id="UP000054928"/>
    </source>
</evidence>
<dbReference type="Gene3D" id="1.10.10.1210">
    <property type="entry name" value="MAGE homology domain, winged helix WH2 motif"/>
    <property type="match status" value="1"/>
</dbReference>
<dbReference type="InterPro" id="IPR037445">
    <property type="entry name" value="MAGE"/>
</dbReference>
<dbReference type="OrthoDB" id="205198at2759"/>
<dbReference type="GeneID" id="36404934"/>